<dbReference type="Proteomes" id="UP000604825">
    <property type="component" value="Unassembled WGS sequence"/>
</dbReference>
<gene>
    <name evidence="2" type="ORF">NCGR_LOCUS29932</name>
</gene>
<dbReference type="AlphaFoldDB" id="A0A811PDZ9"/>
<comment type="caution">
    <text evidence="2">The sequence shown here is derived from an EMBL/GenBank/DDBJ whole genome shotgun (WGS) entry which is preliminary data.</text>
</comment>
<feature type="compositionally biased region" description="Basic and acidic residues" evidence="1">
    <location>
        <begin position="37"/>
        <end position="52"/>
    </location>
</feature>
<evidence type="ECO:0000313" key="3">
    <source>
        <dbReference type="Proteomes" id="UP000604825"/>
    </source>
</evidence>
<protein>
    <submittedName>
        <fullName evidence="2">Uncharacterized protein</fullName>
    </submittedName>
</protein>
<evidence type="ECO:0000313" key="2">
    <source>
        <dbReference type="EMBL" id="CAD6245634.1"/>
    </source>
</evidence>
<accession>A0A811PDZ9</accession>
<feature type="region of interest" description="Disordered" evidence="1">
    <location>
        <begin position="34"/>
        <end position="61"/>
    </location>
</feature>
<dbReference type="EMBL" id="CAJGYO010000007">
    <property type="protein sequence ID" value="CAD6245634.1"/>
    <property type="molecule type" value="Genomic_DNA"/>
</dbReference>
<organism evidence="2 3">
    <name type="scientific">Miscanthus lutarioriparius</name>
    <dbReference type="NCBI Taxonomy" id="422564"/>
    <lineage>
        <taxon>Eukaryota</taxon>
        <taxon>Viridiplantae</taxon>
        <taxon>Streptophyta</taxon>
        <taxon>Embryophyta</taxon>
        <taxon>Tracheophyta</taxon>
        <taxon>Spermatophyta</taxon>
        <taxon>Magnoliopsida</taxon>
        <taxon>Liliopsida</taxon>
        <taxon>Poales</taxon>
        <taxon>Poaceae</taxon>
        <taxon>PACMAD clade</taxon>
        <taxon>Panicoideae</taxon>
        <taxon>Andropogonodae</taxon>
        <taxon>Andropogoneae</taxon>
        <taxon>Saccharinae</taxon>
        <taxon>Miscanthus</taxon>
    </lineage>
</organism>
<name>A0A811PDZ9_9POAL</name>
<reference evidence="2" key="1">
    <citation type="submission" date="2020-10" db="EMBL/GenBank/DDBJ databases">
        <authorList>
            <person name="Han B."/>
            <person name="Lu T."/>
            <person name="Zhao Q."/>
            <person name="Huang X."/>
            <person name="Zhao Y."/>
        </authorList>
    </citation>
    <scope>NUCLEOTIDE SEQUENCE</scope>
</reference>
<sequence>MERRQQQEATRRTLPRRGQIKARIFASLFRCVVPEAPARKEKEGGKSKDGSNNRRRVSPGG</sequence>
<evidence type="ECO:0000256" key="1">
    <source>
        <dbReference type="SAM" id="MobiDB-lite"/>
    </source>
</evidence>
<keyword evidence="3" id="KW-1185">Reference proteome</keyword>
<proteinExistence type="predicted"/>